<accession>A0A418KFX8</accession>
<dbReference type="InterPro" id="IPR029062">
    <property type="entry name" value="Class_I_gatase-like"/>
</dbReference>
<sequence>MRRTRAASRWRRARRPTSTGSRAGSRSPASSPSTPLTATRQRSSPVGALEGSSILFITAHEFEDVEVLYPLLRFSEEGAAITITYPPKDIPGHFSPRSYAPDKPITGRFGTTIPFVVLEEGKRWRQAPTSEIDIAAFDAVFLPGGFGPDAVRLHTPSRRLVAEAHRAGKVVASICHGPQVMISTDLHEGTDLVRGRRCTAYAAVQDDLKNAGGIFVDEPAVVDGNVVTGRVPDDLPEFCKATIELIAQRVRAAATA</sequence>
<organism evidence="4 5">
    <name type="scientific">Jiangella rhizosphaerae</name>
    <dbReference type="NCBI Taxonomy" id="2293569"/>
    <lineage>
        <taxon>Bacteria</taxon>
        <taxon>Bacillati</taxon>
        <taxon>Actinomycetota</taxon>
        <taxon>Actinomycetes</taxon>
        <taxon>Jiangellales</taxon>
        <taxon>Jiangellaceae</taxon>
        <taxon>Jiangella</taxon>
    </lineage>
</organism>
<dbReference type="PANTHER" id="PTHR42733">
    <property type="entry name" value="DJ-1 PROTEIN"/>
    <property type="match status" value="1"/>
</dbReference>
<dbReference type="Gene3D" id="3.40.50.880">
    <property type="match status" value="1"/>
</dbReference>
<name>A0A418KFX8_9ACTN</name>
<dbReference type="PROSITE" id="PS51276">
    <property type="entry name" value="PEPTIDASE_C56_PFPI"/>
    <property type="match status" value="1"/>
</dbReference>
<dbReference type="Proteomes" id="UP000284057">
    <property type="component" value="Unassembled WGS sequence"/>
</dbReference>
<evidence type="ECO:0000256" key="1">
    <source>
        <dbReference type="ARBA" id="ARBA00008542"/>
    </source>
</evidence>
<dbReference type="InterPro" id="IPR002818">
    <property type="entry name" value="DJ-1/PfpI"/>
</dbReference>
<dbReference type="Pfam" id="PF01965">
    <property type="entry name" value="DJ-1_PfpI"/>
    <property type="match status" value="1"/>
</dbReference>
<dbReference type="SUPFAM" id="SSF52317">
    <property type="entry name" value="Class I glutamine amidotransferase-like"/>
    <property type="match status" value="1"/>
</dbReference>
<dbReference type="PANTHER" id="PTHR42733:SF13">
    <property type="entry name" value="DJ-1_PFPI DOMAIN-CONTAINING PROTEIN"/>
    <property type="match status" value="1"/>
</dbReference>
<reference evidence="4 5" key="1">
    <citation type="submission" date="2018-09" db="EMBL/GenBank/DDBJ databases">
        <title>Isolation, diversity and antifungal activity of actinobacteria from wheat.</title>
        <authorList>
            <person name="Han C."/>
        </authorList>
    </citation>
    <scope>NUCLEOTIDE SEQUENCE [LARGE SCALE GENOMIC DNA]</scope>
    <source>
        <strain evidence="4 5">NEAU-YY265</strain>
    </source>
</reference>
<gene>
    <name evidence="4" type="ORF">DY240_31240</name>
</gene>
<keyword evidence="5" id="KW-1185">Reference proteome</keyword>
<dbReference type="EMBL" id="QUAL01000441">
    <property type="protein sequence ID" value="RIQ10861.1"/>
    <property type="molecule type" value="Genomic_DNA"/>
</dbReference>
<feature type="region of interest" description="Disordered" evidence="2">
    <location>
        <begin position="1"/>
        <end position="45"/>
    </location>
</feature>
<proteinExistence type="inferred from homology"/>
<evidence type="ECO:0000313" key="4">
    <source>
        <dbReference type="EMBL" id="RIQ10861.1"/>
    </source>
</evidence>
<feature type="compositionally biased region" description="Low complexity" evidence="2">
    <location>
        <begin position="16"/>
        <end position="40"/>
    </location>
</feature>
<dbReference type="InterPro" id="IPR006286">
    <property type="entry name" value="C56_PfpI-like"/>
</dbReference>
<evidence type="ECO:0000313" key="5">
    <source>
        <dbReference type="Proteomes" id="UP000284057"/>
    </source>
</evidence>
<comment type="caution">
    <text evidence="4">The sequence shown here is derived from an EMBL/GenBank/DDBJ whole genome shotgun (WGS) entry which is preliminary data.</text>
</comment>
<dbReference type="AlphaFoldDB" id="A0A418KFX8"/>
<feature type="domain" description="DJ-1/PfpI" evidence="3">
    <location>
        <begin position="53"/>
        <end position="244"/>
    </location>
</feature>
<evidence type="ECO:0000259" key="3">
    <source>
        <dbReference type="Pfam" id="PF01965"/>
    </source>
</evidence>
<protein>
    <recommendedName>
        <fullName evidence="3">DJ-1/PfpI domain-containing protein</fullName>
    </recommendedName>
</protein>
<comment type="similarity">
    <text evidence="1">Belongs to the peptidase C56 family.</text>
</comment>
<feature type="compositionally biased region" description="Basic residues" evidence="2">
    <location>
        <begin position="1"/>
        <end position="15"/>
    </location>
</feature>
<evidence type="ECO:0000256" key="2">
    <source>
        <dbReference type="SAM" id="MobiDB-lite"/>
    </source>
</evidence>